<feature type="modified residue" description="4-aspartylphosphate" evidence="4">
    <location>
        <position position="54"/>
    </location>
</feature>
<evidence type="ECO:0000256" key="1">
    <source>
        <dbReference type="ARBA" id="ARBA00023015"/>
    </source>
</evidence>
<keyword evidence="3" id="KW-0804">Transcription</keyword>
<keyword evidence="4" id="KW-0597">Phosphoprotein</keyword>
<dbReference type="Proteomes" id="UP001597493">
    <property type="component" value="Unassembled WGS sequence"/>
</dbReference>
<feature type="domain" description="Response regulatory" evidence="6">
    <location>
        <begin position="2"/>
        <end position="119"/>
    </location>
</feature>
<dbReference type="PROSITE" id="PS50110">
    <property type="entry name" value="RESPONSE_REGULATORY"/>
    <property type="match status" value="1"/>
</dbReference>
<dbReference type="InterPro" id="IPR001789">
    <property type="entry name" value="Sig_transdc_resp-reg_receiver"/>
</dbReference>
<keyword evidence="8" id="KW-1185">Reference proteome</keyword>
<dbReference type="PROSITE" id="PS01124">
    <property type="entry name" value="HTH_ARAC_FAMILY_2"/>
    <property type="match status" value="1"/>
</dbReference>
<protein>
    <submittedName>
        <fullName evidence="7">Helix-turn-helix domain-containing protein</fullName>
    </submittedName>
</protein>
<name>A0ABW5QUK5_9BACL</name>
<dbReference type="SMART" id="SM00448">
    <property type="entry name" value="REC"/>
    <property type="match status" value="1"/>
</dbReference>
<evidence type="ECO:0000313" key="7">
    <source>
        <dbReference type="EMBL" id="MFD2660007.1"/>
    </source>
</evidence>
<evidence type="ECO:0000256" key="3">
    <source>
        <dbReference type="ARBA" id="ARBA00023163"/>
    </source>
</evidence>
<gene>
    <name evidence="7" type="ORF">ACFSW5_06960</name>
</gene>
<dbReference type="InterPro" id="IPR018060">
    <property type="entry name" value="HTH_AraC"/>
</dbReference>
<feature type="domain" description="HTH araC/xylS-type" evidence="5">
    <location>
        <begin position="435"/>
        <end position="533"/>
    </location>
</feature>
<dbReference type="InterPro" id="IPR020449">
    <property type="entry name" value="Tscrpt_reg_AraC-type_HTH"/>
</dbReference>
<dbReference type="InterPro" id="IPR009057">
    <property type="entry name" value="Homeodomain-like_sf"/>
</dbReference>
<dbReference type="SMART" id="SM00342">
    <property type="entry name" value="HTH_ARAC"/>
    <property type="match status" value="1"/>
</dbReference>
<organism evidence="7 8">
    <name type="scientific">Paenibacillus thailandensis</name>
    <dbReference type="NCBI Taxonomy" id="393250"/>
    <lineage>
        <taxon>Bacteria</taxon>
        <taxon>Bacillati</taxon>
        <taxon>Bacillota</taxon>
        <taxon>Bacilli</taxon>
        <taxon>Bacillales</taxon>
        <taxon>Paenibacillaceae</taxon>
        <taxon>Paenibacillus</taxon>
    </lineage>
</organism>
<comment type="caution">
    <text evidence="7">The sequence shown here is derived from an EMBL/GenBank/DDBJ whole genome shotgun (WGS) entry which is preliminary data.</text>
</comment>
<dbReference type="InterPro" id="IPR011006">
    <property type="entry name" value="CheY-like_superfamily"/>
</dbReference>
<dbReference type="Pfam" id="PF00072">
    <property type="entry name" value="Response_reg"/>
    <property type="match status" value="1"/>
</dbReference>
<keyword evidence="2" id="KW-0238">DNA-binding</keyword>
<dbReference type="Gene3D" id="1.10.10.60">
    <property type="entry name" value="Homeodomain-like"/>
    <property type="match status" value="2"/>
</dbReference>
<evidence type="ECO:0000313" key="8">
    <source>
        <dbReference type="Proteomes" id="UP001597493"/>
    </source>
</evidence>
<evidence type="ECO:0000259" key="6">
    <source>
        <dbReference type="PROSITE" id="PS50110"/>
    </source>
</evidence>
<dbReference type="Gene3D" id="3.40.50.2300">
    <property type="match status" value="1"/>
</dbReference>
<dbReference type="PANTHER" id="PTHR43280:SF28">
    <property type="entry name" value="HTH-TYPE TRANSCRIPTIONAL ACTIVATOR RHAS"/>
    <property type="match status" value="1"/>
</dbReference>
<dbReference type="InterPro" id="IPR018062">
    <property type="entry name" value="HTH_AraC-typ_CS"/>
</dbReference>
<dbReference type="EMBL" id="JBHUMY010000006">
    <property type="protein sequence ID" value="MFD2660007.1"/>
    <property type="molecule type" value="Genomic_DNA"/>
</dbReference>
<sequence length="536" mass="62106">MQLLIVDDEIHAVRGIKAGVEWDKLGFVHVYEAFNIRQAKDILASQPIEVMICDIEMPEGDGFQLLTWVKEHFPETESLFLTCHADFAYAQKAIQLGSMDYMLKPVRFNELEHAVRKAVQKVMKEKEKSKFEQTYEHYYRLWESYQPMVVERFWQDLLQRTILSNKTEIAQRLAKQNIPYDETERYLAVLISIQRWHKPLSLREEKIMEYALRNSLEEVAFIREAGGQLIQVKSGALVAVVKAEAGGTRCSGRVNAELQAYMEACNRYFYCDLCCYVGTPVPIEELPAQYERLAEAEERNVTRTNEILYPHLLRRGGGKLQMPAMGGWGEMIKRGYIAELRADVEHYMEGLKRIEELDALQLRSFYEDFLQLVYHELHCKGLRAHQVLPEKLLSTRLKVITRSVEDLAQWVFAMIEEAGKHLHTPLENNSAAVVSKAKSYISLHLNQDISRNDIAGYVNLNPDYLTRIFKKETGLTISEYVLQERIRTAQEMLSKTGMPITEIAYAVGYNNYSHFSKMFKKATSMNPQEYRKSRQS</sequence>
<evidence type="ECO:0000256" key="4">
    <source>
        <dbReference type="PROSITE-ProRule" id="PRU00169"/>
    </source>
</evidence>
<evidence type="ECO:0000259" key="5">
    <source>
        <dbReference type="PROSITE" id="PS01124"/>
    </source>
</evidence>
<dbReference type="PROSITE" id="PS00041">
    <property type="entry name" value="HTH_ARAC_FAMILY_1"/>
    <property type="match status" value="1"/>
</dbReference>
<keyword evidence="1" id="KW-0805">Transcription regulation</keyword>
<accession>A0ABW5QUK5</accession>
<dbReference type="PANTHER" id="PTHR43280">
    <property type="entry name" value="ARAC-FAMILY TRANSCRIPTIONAL REGULATOR"/>
    <property type="match status" value="1"/>
</dbReference>
<dbReference type="SUPFAM" id="SSF52172">
    <property type="entry name" value="CheY-like"/>
    <property type="match status" value="1"/>
</dbReference>
<dbReference type="RefSeq" id="WP_379270678.1">
    <property type="nucleotide sequence ID" value="NZ_JBHUGT010000044.1"/>
</dbReference>
<evidence type="ECO:0000256" key="2">
    <source>
        <dbReference type="ARBA" id="ARBA00023125"/>
    </source>
</evidence>
<dbReference type="PRINTS" id="PR00032">
    <property type="entry name" value="HTHARAC"/>
</dbReference>
<reference evidence="8" key="1">
    <citation type="journal article" date="2019" name="Int. J. Syst. Evol. Microbiol.">
        <title>The Global Catalogue of Microorganisms (GCM) 10K type strain sequencing project: providing services to taxonomists for standard genome sequencing and annotation.</title>
        <authorList>
            <consortium name="The Broad Institute Genomics Platform"/>
            <consortium name="The Broad Institute Genome Sequencing Center for Infectious Disease"/>
            <person name="Wu L."/>
            <person name="Ma J."/>
        </authorList>
    </citation>
    <scope>NUCLEOTIDE SEQUENCE [LARGE SCALE GENOMIC DNA]</scope>
    <source>
        <strain evidence="8">TISTR 1827</strain>
    </source>
</reference>
<dbReference type="SUPFAM" id="SSF46689">
    <property type="entry name" value="Homeodomain-like"/>
    <property type="match status" value="2"/>
</dbReference>
<dbReference type="Pfam" id="PF12833">
    <property type="entry name" value="HTH_18"/>
    <property type="match status" value="1"/>
</dbReference>
<dbReference type="CDD" id="cd17536">
    <property type="entry name" value="REC_YesN-like"/>
    <property type="match status" value="1"/>
</dbReference>
<proteinExistence type="predicted"/>